<evidence type="ECO:0000259" key="1">
    <source>
        <dbReference type="Pfam" id="PF02470"/>
    </source>
</evidence>
<dbReference type="EMBL" id="JBEQCT010000010">
    <property type="protein sequence ID" value="MFM2486716.1"/>
    <property type="molecule type" value="Genomic_DNA"/>
</dbReference>
<sequence>MKVDKTEFAVGAFLLLGVVAILVLALRIADNNLASEGASYEVSANFDNIGGLKVRSPVKVGGVVVGRVEAISLNPKTFEPRVTLTLYKKYGDFPTNSSARILTSGLLGEQYISIRPGFNMPGEKPSNLKNGDSIADTKSAIVLEDLIGQFLYSSGKSKS</sequence>
<organism evidence="2 3">
    <name type="scientific">Celerinatantimonas yamalensis</name>
    <dbReference type="NCBI Taxonomy" id="559956"/>
    <lineage>
        <taxon>Bacteria</taxon>
        <taxon>Pseudomonadati</taxon>
        <taxon>Pseudomonadota</taxon>
        <taxon>Gammaproteobacteria</taxon>
        <taxon>Celerinatantimonadaceae</taxon>
        <taxon>Celerinatantimonas</taxon>
    </lineage>
</organism>
<evidence type="ECO:0000313" key="2">
    <source>
        <dbReference type="EMBL" id="MFM2486716.1"/>
    </source>
</evidence>
<dbReference type="InterPro" id="IPR030970">
    <property type="entry name" value="ABC_MlaD"/>
</dbReference>
<dbReference type="InterPro" id="IPR003399">
    <property type="entry name" value="Mce/MlaD"/>
</dbReference>
<dbReference type="NCBIfam" id="TIGR04430">
    <property type="entry name" value="OM_asym_MlaD"/>
    <property type="match status" value="1"/>
</dbReference>
<comment type="caution">
    <text evidence="2">The sequence shown here is derived from an EMBL/GenBank/DDBJ whole genome shotgun (WGS) entry which is preliminary data.</text>
</comment>
<dbReference type="RefSeq" id="WP_408625017.1">
    <property type="nucleotide sequence ID" value="NZ_JBEQCT010000010.1"/>
</dbReference>
<dbReference type="Pfam" id="PF02470">
    <property type="entry name" value="MlaD"/>
    <property type="match status" value="1"/>
</dbReference>
<evidence type="ECO:0000313" key="3">
    <source>
        <dbReference type="Proteomes" id="UP001629953"/>
    </source>
</evidence>
<reference evidence="2 3" key="1">
    <citation type="journal article" date="2013" name="Int. J. Syst. Evol. Microbiol.">
        <title>Celerinatantimonas yamalensis sp. nov., a cold-adapted diazotrophic bacterium from a cold permafrost brine.</title>
        <authorList>
            <person name="Shcherbakova V."/>
            <person name="Chuvilskaya N."/>
            <person name="Rivkina E."/>
            <person name="Demidov N."/>
            <person name="Uchaeva V."/>
            <person name="Suetin S."/>
            <person name="Suzina N."/>
            <person name="Gilichinsky D."/>
        </authorList>
    </citation>
    <scope>NUCLEOTIDE SEQUENCE [LARGE SCALE GENOMIC DNA]</scope>
    <source>
        <strain evidence="2 3">C7</strain>
    </source>
</reference>
<accession>A0ABW9GAI5</accession>
<keyword evidence="3" id="KW-1185">Reference proteome</keyword>
<protein>
    <submittedName>
        <fullName evidence="2">Outer membrane lipid asymmetry maintenance protein MlaD</fullName>
    </submittedName>
</protein>
<dbReference type="PANTHER" id="PTHR33371">
    <property type="entry name" value="INTERMEMBRANE PHOSPHOLIPID TRANSPORT SYSTEM BINDING PROTEIN MLAD-RELATED"/>
    <property type="match status" value="1"/>
</dbReference>
<dbReference type="PANTHER" id="PTHR33371:SF4">
    <property type="entry name" value="INTERMEMBRANE PHOSPHOLIPID TRANSPORT SYSTEM BINDING PROTEIN MLAD"/>
    <property type="match status" value="1"/>
</dbReference>
<dbReference type="InterPro" id="IPR052336">
    <property type="entry name" value="MlaD_Phospholipid_Transporter"/>
</dbReference>
<proteinExistence type="predicted"/>
<gene>
    <name evidence="2" type="primary">mlaD</name>
    <name evidence="2" type="ORF">ABUE30_16920</name>
</gene>
<dbReference type="Proteomes" id="UP001629953">
    <property type="component" value="Unassembled WGS sequence"/>
</dbReference>
<feature type="domain" description="Mce/MlaD" evidence="1">
    <location>
        <begin position="39"/>
        <end position="117"/>
    </location>
</feature>
<name>A0ABW9GAI5_9GAMM</name>